<keyword evidence="7 12" id="KW-0067">ATP-binding</keyword>
<feature type="domain" description="AAA+ ATPase" evidence="13">
    <location>
        <begin position="275"/>
        <end position="422"/>
    </location>
</feature>
<evidence type="ECO:0000256" key="9">
    <source>
        <dbReference type="ARBA" id="ARBA00022927"/>
    </source>
</evidence>
<dbReference type="Pfam" id="PF02933">
    <property type="entry name" value="CDC48_2"/>
    <property type="match status" value="1"/>
</dbReference>
<evidence type="ECO:0000256" key="4">
    <source>
        <dbReference type="ARBA" id="ARBA00022490"/>
    </source>
</evidence>
<sequence length="760" mass="84149">MDMFKLPLLGKNGSHAPPPDMSNIDARPRRLQVANCPNNAYALANVAAVSASDFPNNIYILVDNLFVFTTKHSNEVPPGTIGFNGNQRTWGGWSLNQEVQCRAFDLFKYSGKQSYLGSIDIEISFRSRGKAVATPFDQDELAAHFVKCFESQIFSPTQYLILDFKGFFFDLKVRNVQAIDLGDVEPGNALSTGIETKGILTKQTQINFFKGRDGLVNLKSSNSLRPRSDAVIRSDFKFEDLGVGGLDKEFTKIFRRAFASRIFPPSVIEKLGISHVKGLLLYGPPGTGKTLIARKIGTMLNAKEPKIVNGPEILSKYVGSSEENIRNLFKDAEAEYRAKGEDSSLHIIIFDELDSVFKQRGSRGDGTGVGDNVVNQLLAKMDGVDQLNNILVIGMTNRKDLIDIALLRPGRFEVQVEIHLPDEKGRLQIFEIQTKKMRENNMMDKDVNLAELAALSKNFSGAEIEGLVKSASSFAINKTVNIGKGATKLSTKDIAKLKVTREDFLNALSEVTPAFGINEEDLKSCVEGGMITYSDRVDAILRNGSRYVRQVRESDKSRLVSLLIHGPPGSGKTALAAAIALKSQFPFIRMISANELSGMSENAKISYIDSTFRDAYKSPLNILVIDSLETLVDWVPIGPRFSNNILQVLKVALKRKPPQDRRLLILTTTSTYSVLQQMDILSCFDNEIAVPNMTTLDEFNNVMIDSGFLDDEKRVKVINELAQVCPKFNVGIKKALTNIETARHDDDPVNEIVELMAQSV</sequence>
<evidence type="ECO:0000256" key="10">
    <source>
        <dbReference type="ARBA" id="ARBA00056429"/>
    </source>
</evidence>
<accession>G0W526</accession>
<dbReference type="GO" id="GO:0048219">
    <property type="term" value="P:inter-Golgi cisterna vesicle-mediated transport"/>
    <property type="evidence" value="ECO:0007669"/>
    <property type="project" value="EnsemblFungi"/>
</dbReference>
<dbReference type="FunFam" id="2.40.40.20:FF:000012">
    <property type="entry name" value="Vesicle-fusing ATPase protein"/>
    <property type="match status" value="1"/>
</dbReference>
<evidence type="ECO:0000256" key="7">
    <source>
        <dbReference type="ARBA" id="ARBA00022840"/>
    </source>
</evidence>
<feature type="domain" description="AAA+ ATPase" evidence="13">
    <location>
        <begin position="558"/>
        <end position="694"/>
    </location>
</feature>
<evidence type="ECO:0000256" key="3">
    <source>
        <dbReference type="ARBA" id="ARBA00022448"/>
    </source>
</evidence>
<dbReference type="InterPro" id="IPR029067">
    <property type="entry name" value="CDC48_domain_2-like_sf"/>
</dbReference>
<dbReference type="Gene3D" id="1.10.8.60">
    <property type="match status" value="2"/>
</dbReference>
<feature type="domain" description="CDC48" evidence="14">
    <location>
        <begin position="135"/>
        <end position="206"/>
    </location>
</feature>
<dbReference type="InterPro" id="IPR004201">
    <property type="entry name" value="Cdc48_dom2"/>
</dbReference>
<dbReference type="SMART" id="SM01072">
    <property type="entry name" value="CDC48_2"/>
    <property type="match status" value="1"/>
</dbReference>
<dbReference type="InterPro" id="IPR041569">
    <property type="entry name" value="AAA_lid_3"/>
</dbReference>
<dbReference type="InterPro" id="IPR003338">
    <property type="entry name" value="CDC4_N-term_subdom"/>
</dbReference>
<dbReference type="AlphaFoldDB" id="G0W526"/>
<dbReference type="GO" id="GO:0005524">
    <property type="term" value="F:ATP binding"/>
    <property type="evidence" value="ECO:0007669"/>
    <property type="project" value="UniProtKB-UniRule"/>
</dbReference>
<evidence type="ECO:0000256" key="5">
    <source>
        <dbReference type="ARBA" id="ARBA00022737"/>
    </source>
</evidence>
<evidence type="ECO:0000313" key="16">
    <source>
        <dbReference type="EMBL" id="CCD22914.1"/>
    </source>
</evidence>
<dbReference type="GO" id="GO:0035494">
    <property type="term" value="P:SNARE complex disassembly"/>
    <property type="evidence" value="ECO:0007669"/>
    <property type="project" value="EnsemblFungi"/>
</dbReference>
<dbReference type="RefSeq" id="XP_003668157.1">
    <property type="nucleotide sequence ID" value="XM_003668109.1"/>
</dbReference>
<dbReference type="GO" id="GO:0048280">
    <property type="term" value="P:vesicle fusion with Golgi apparatus"/>
    <property type="evidence" value="ECO:0007669"/>
    <property type="project" value="EnsemblFungi"/>
</dbReference>
<dbReference type="GO" id="GO:0006888">
    <property type="term" value="P:endoplasmic reticulum to Golgi vesicle-mediated transport"/>
    <property type="evidence" value="ECO:0007669"/>
    <property type="project" value="EnsemblFungi"/>
</dbReference>
<dbReference type="InterPro" id="IPR003960">
    <property type="entry name" value="ATPase_AAA_CS"/>
</dbReference>
<evidence type="ECO:0000256" key="2">
    <source>
        <dbReference type="ARBA" id="ARBA00006914"/>
    </source>
</evidence>
<dbReference type="Gene3D" id="3.10.330.10">
    <property type="match status" value="1"/>
</dbReference>
<dbReference type="STRING" id="1071378.G0W526"/>
<evidence type="ECO:0000259" key="14">
    <source>
        <dbReference type="SMART" id="SM01072"/>
    </source>
</evidence>
<organism evidence="16 17">
    <name type="scientific">Naumovozyma dairenensis (strain ATCC 10597 / BCRC 20456 / CBS 421 / NBRC 0211 / NRRL Y-12639)</name>
    <name type="common">Saccharomyces dairenensis</name>
    <dbReference type="NCBI Taxonomy" id="1071378"/>
    <lineage>
        <taxon>Eukaryota</taxon>
        <taxon>Fungi</taxon>
        <taxon>Dikarya</taxon>
        <taxon>Ascomycota</taxon>
        <taxon>Saccharomycotina</taxon>
        <taxon>Saccharomycetes</taxon>
        <taxon>Saccharomycetales</taxon>
        <taxon>Saccharomycetaceae</taxon>
        <taxon>Naumovozyma</taxon>
    </lineage>
</organism>
<dbReference type="InterPro" id="IPR027417">
    <property type="entry name" value="P-loop_NTPase"/>
</dbReference>
<dbReference type="PROSITE" id="PS00674">
    <property type="entry name" value="AAA"/>
    <property type="match status" value="1"/>
</dbReference>
<comment type="similarity">
    <text evidence="2 12">Belongs to the AAA ATPase family.</text>
</comment>
<comment type="function">
    <text evidence="10 12">Required for vesicle-mediated transport. Catalyzes the fusion of transport vesicles within the Golgi cisternae. Is also required for transport from the endoplasmic reticulum to the Golgi stack. Seems to function as a fusion protein required for the delivery of cargo proteins to all compartments of the Golgi stack independent of vesicle origin.</text>
</comment>
<evidence type="ECO:0000256" key="6">
    <source>
        <dbReference type="ARBA" id="ARBA00022741"/>
    </source>
</evidence>
<dbReference type="SUPFAM" id="SSF54585">
    <property type="entry name" value="Cdc48 domain 2-like"/>
    <property type="match status" value="1"/>
</dbReference>
<dbReference type="Pfam" id="PF00004">
    <property type="entry name" value="AAA"/>
    <property type="match status" value="2"/>
</dbReference>
<dbReference type="InterPro" id="IPR003959">
    <property type="entry name" value="ATPase_AAA_core"/>
</dbReference>
<keyword evidence="8 12" id="KW-0931">ER-Golgi transport</keyword>
<dbReference type="FunFam" id="3.40.50.300:FF:000187">
    <property type="entry name" value="Vesicular-fusion ATPase SEC18"/>
    <property type="match status" value="1"/>
</dbReference>
<evidence type="ECO:0000256" key="11">
    <source>
        <dbReference type="ARBA" id="ARBA00068637"/>
    </source>
</evidence>
<dbReference type="SMART" id="SM00382">
    <property type="entry name" value="AAA"/>
    <property type="match status" value="2"/>
</dbReference>
<dbReference type="FunFam" id="1.10.8.60:FF:000026">
    <property type="entry name" value="vesicle-fusing ATPase isoform X1"/>
    <property type="match status" value="1"/>
</dbReference>
<protein>
    <recommendedName>
        <fullName evidence="11 12">Vesicular-fusion protein SEC18</fullName>
    </recommendedName>
</protein>
<dbReference type="PANTHER" id="PTHR23078:SF3">
    <property type="entry name" value="VESICLE-FUSING ATPASE"/>
    <property type="match status" value="1"/>
</dbReference>
<dbReference type="SUPFAM" id="SSF52540">
    <property type="entry name" value="P-loop containing nucleoside triphosphate hydrolases"/>
    <property type="match status" value="2"/>
</dbReference>
<dbReference type="GO" id="GO:0043001">
    <property type="term" value="P:Golgi to plasma membrane protein transport"/>
    <property type="evidence" value="ECO:0007669"/>
    <property type="project" value="EnsemblFungi"/>
</dbReference>
<dbReference type="FunFam" id="3.40.50.300:FF:000166">
    <property type="entry name" value="vesicle-fusing ATPase isoform X1"/>
    <property type="match status" value="1"/>
</dbReference>
<dbReference type="Gene3D" id="3.40.50.300">
    <property type="entry name" value="P-loop containing nucleotide triphosphate hydrolases"/>
    <property type="match status" value="2"/>
</dbReference>
<evidence type="ECO:0000256" key="1">
    <source>
        <dbReference type="ARBA" id="ARBA00004496"/>
    </source>
</evidence>
<dbReference type="SUPFAM" id="SSF50692">
    <property type="entry name" value="ADC-like"/>
    <property type="match status" value="1"/>
</dbReference>
<dbReference type="GO" id="GO:0016887">
    <property type="term" value="F:ATP hydrolysis activity"/>
    <property type="evidence" value="ECO:0007669"/>
    <property type="project" value="EnsemblFungi"/>
</dbReference>
<dbReference type="InterPro" id="IPR009010">
    <property type="entry name" value="Asp_de-COase-like_dom_sf"/>
</dbReference>
<dbReference type="SMART" id="SM01073">
    <property type="entry name" value="CDC48_N"/>
    <property type="match status" value="1"/>
</dbReference>
<gene>
    <name evidence="16" type="primary">NDAI0A07600</name>
    <name evidence="16" type="ordered locus">NDAI_0A07600</name>
</gene>
<name>G0W526_NAUDC</name>
<dbReference type="Pfam" id="PF17862">
    <property type="entry name" value="AAA_lid_3"/>
    <property type="match status" value="1"/>
</dbReference>
<proteinExistence type="inferred from homology"/>
<evidence type="ECO:0000256" key="8">
    <source>
        <dbReference type="ARBA" id="ARBA00022892"/>
    </source>
</evidence>
<dbReference type="GO" id="GO:0070300">
    <property type="term" value="F:phosphatidic acid binding"/>
    <property type="evidence" value="ECO:0007669"/>
    <property type="project" value="EnsemblFungi"/>
</dbReference>
<evidence type="ECO:0000259" key="15">
    <source>
        <dbReference type="SMART" id="SM01073"/>
    </source>
</evidence>
<dbReference type="OMA" id="CFDNEIA"/>
<dbReference type="Proteomes" id="UP000000689">
    <property type="component" value="Chromosome 1"/>
</dbReference>
<feature type="domain" description="CDC48 N-terminal subdomain" evidence="15">
    <location>
        <begin position="30"/>
        <end position="107"/>
    </location>
</feature>
<keyword evidence="3 12" id="KW-0813">Transport</keyword>
<dbReference type="FunFam" id="3.10.330.10:FF:000009">
    <property type="entry name" value="Vesicular-fusion protein sec18"/>
    <property type="match status" value="1"/>
</dbReference>
<evidence type="ECO:0000313" key="17">
    <source>
        <dbReference type="Proteomes" id="UP000000689"/>
    </source>
</evidence>
<dbReference type="GO" id="GO:0000045">
    <property type="term" value="P:autophagosome assembly"/>
    <property type="evidence" value="ECO:0007669"/>
    <property type="project" value="EnsemblFungi"/>
</dbReference>
<dbReference type="GO" id="GO:0042144">
    <property type="term" value="P:vacuole fusion, non-autophagic"/>
    <property type="evidence" value="ECO:0007669"/>
    <property type="project" value="EnsemblFungi"/>
</dbReference>
<keyword evidence="12" id="KW-0378">Hydrolase</keyword>
<dbReference type="eggNOG" id="KOG0741">
    <property type="taxonomic scope" value="Eukaryota"/>
</dbReference>
<evidence type="ECO:0000259" key="13">
    <source>
        <dbReference type="SMART" id="SM00382"/>
    </source>
</evidence>
<dbReference type="InterPro" id="IPR003593">
    <property type="entry name" value="AAA+_ATPase"/>
</dbReference>
<dbReference type="GO" id="GO:0005795">
    <property type="term" value="C:Golgi stack"/>
    <property type="evidence" value="ECO:0007669"/>
    <property type="project" value="TreeGrafter"/>
</dbReference>
<dbReference type="GO" id="GO:0000149">
    <property type="term" value="F:SNARE binding"/>
    <property type="evidence" value="ECO:0007669"/>
    <property type="project" value="EnsemblFungi"/>
</dbReference>
<keyword evidence="9 12" id="KW-0653">Protein transport</keyword>
<dbReference type="PANTHER" id="PTHR23078">
    <property type="entry name" value="VESICULAR-FUSION PROTEIN NSF"/>
    <property type="match status" value="1"/>
</dbReference>
<dbReference type="EMBL" id="HE580267">
    <property type="protein sequence ID" value="CCD22914.1"/>
    <property type="molecule type" value="Genomic_DNA"/>
</dbReference>
<dbReference type="OrthoDB" id="9982946at2759"/>
<dbReference type="KEGG" id="ndi:NDAI_0A07600"/>
<keyword evidence="6 12" id="KW-0547">Nucleotide-binding</keyword>
<comment type="subcellular location">
    <subcellularLocation>
        <location evidence="1 12">Cytoplasm</location>
    </subcellularLocation>
</comment>
<keyword evidence="5" id="KW-0677">Repeat</keyword>
<dbReference type="HOGENOM" id="CLU_008037_2_0_1"/>
<dbReference type="InterPro" id="IPR039812">
    <property type="entry name" value="Vesicle-fus_ATPase"/>
</dbReference>
<dbReference type="Gene3D" id="2.40.40.20">
    <property type="match status" value="1"/>
</dbReference>
<reference evidence="16 17" key="1">
    <citation type="journal article" date="2011" name="Proc. Natl. Acad. Sci. U.S.A.">
        <title>Evolutionary erosion of yeast sex chromosomes by mating-type switching accidents.</title>
        <authorList>
            <person name="Gordon J.L."/>
            <person name="Armisen D."/>
            <person name="Proux-Wera E."/>
            <person name="Oheigeartaigh S.S."/>
            <person name="Byrne K.P."/>
            <person name="Wolfe K.H."/>
        </authorList>
    </citation>
    <scope>NUCLEOTIDE SEQUENCE [LARGE SCALE GENOMIC DNA]</scope>
    <source>
        <strain evidence="17">ATCC 10597 / BCRC 20456 / CBS 421 / NBRC 0211 / NRRL Y-12639</strain>
    </source>
</reference>
<evidence type="ECO:0000256" key="12">
    <source>
        <dbReference type="RuleBase" id="RU367045"/>
    </source>
</evidence>
<dbReference type="CDD" id="cd19504">
    <property type="entry name" value="RecA-like_NSF-SEC18_r1-like"/>
    <property type="match status" value="1"/>
</dbReference>
<dbReference type="GeneID" id="11494359"/>
<dbReference type="CDD" id="cd00009">
    <property type="entry name" value="AAA"/>
    <property type="match status" value="1"/>
</dbReference>
<keyword evidence="17" id="KW-1185">Reference proteome</keyword>
<keyword evidence="4 12" id="KW-0963">Cytoplasm</keyword>